<dbReference type="PANTHER" id="PTHR27007">
    <property type="match status" value="1"/>
</dbReference>
<organism evidence="4 5">
    <name type="scientific">Coptis chinensis</name>
    <dbReference type="NCBI Taxonomy" id="261450"/>
    <lineage>
        <taxon>Eukaryota</taxon>
        <taxon>Viridiplantae</taxon>
        <taxon>Streptophyta</taxon>
        <taxon>Embryophyta</taxon>
        <taxon>Tracheophyta</taxon>
        <taxon>Spermatophyta</taxon>
        <taxon>Magnoliopsida</taxon>
        <taxon>Ranunculales</taxon>
        <taxon>Ranunculaceae</taxon>
        <taxon>Coptidoideae</taxon>
        <taxon>Coptis</taxon>
    </lineage>
</organism>
<comment type="caution">
    <text evidence="4">The sequence shown here is derived from an EMBL/GenBank/DDBJ whole genome shotgun (WGS) entry which is preliminary data.</text>
</comment>
<accession>A0A835HQ07</accession>
<proteinExistence type="predicted"/>
<keyword evidence="5" id="KW-1185">Reference proteome</keyword>
<name>A0A835HQ07_9MAGN</name>
<keyword evidence="1" id="KW-0547">Nucleotide-binding</keyword>
<evidence type="ECO:0000313" key="5">
    <source>
        <dbReference type="Proteomes" id="UP000631114"/>
    </source>
</evidence>
<dbReference type="Gene3D" id="1.10.510.10">
    <property type="entry name" value="Transferase(Phosphotransferase) domain 1"/>
    <property type="match status" value="1"/>
</dbReference>
<reference evidence="4 5" key="1">
    <citation type="submission" date="2020-10" db="EMBL/GenBank/DDBJ databases">
        <title>The Coptis chinensis genome and diversification of protoberbering-type alkaloids.</title>
        <authorList>
            <person name="Wang B."/>
            <person name="Shu S."/>
            <person name="Song C."/>
            <person name="Liu Y."/>
        </authorList>
    </citation>
    <scope>NUCLEOTIDE SEQUENCE [LARGE SCALE GENOMIC DNA]</scope>
    <source>
        <strain evidence="4">HL-2020</strain>
        <tissue evidence="4">Leaf</tissue>
    </source>
</reference>
<evidence type="ECO:0000256" key="1">
    <source>
        <dbReference type="ARBA" id="ARBA00022741"/>
    </source>
</evidence>
<evidence type="ECO:0000256" key="2">
    <source>
        <dbReference type="ARBA" id="ARBA00022840"/>
    </source>
</evidence>
<dbReference type="InterPro" id="IPR000719">
    <property type="entry name" value="Prot_kinase_dom"/>
</dbReference>
<evidence type="ECO:0000259" key="3">
    <source>
        <dbReference type="PROSITE" id="PS50011"/>
    </source>
</evidence>
<evidence type="ECO:0000313" key="4">
    <source>
        <dbReference type="EMBL" id="KAF9601003.1"/>
    </source>
</evidence>
<feature type="domain" description="Protein kinase" evidence="3">
    <location>
        <begin position="1"/>
        <end position="74"/>
    </location>
</feature>
<dbReference type="AlphaFoldDB" id="A0A835HQ07"/>
<dbReference type="SUPFAM" id="SSF56112">
    <property type="entry name" value="Protein kinase-like (PK-like)"/>
    <property type="match status" value="1"/>
</dbReference>
<dbReference type="Proteomes" id="UP000631114">
    <property type="component" value="Unassembled WGS sequence"/>
</dbReference>
<protein>
    <recommendedName>
        <fullName evidence="3">Protein kinase domain-containing protein</fullName>
    </recommendedName>
</protein>
<dbReference type="PROSITE" id="PS50011">
    <property type="entry name" value="PROTEIN_KINASE_DOM"/>
    <property type="match status" value="1"/>
</dbReference>
<dbReference type="GO" id="GO:0004672">
    <property type="term" value="F:protein kinase activity"/>
    <property type="evidence" value="ECO:0007669"/>
    <property type="project" value="InterPro"/>
</dbReference>
<dbReference type="InterPro" id="IPR011009">
    <property type="entry name" value="Kinase-like_dom_sf"/>
</dbReference>
<sequence length="74" mass="8529">LGPLAIFICIEAGRQVYLNLTSGSVVFRSHYILGWRLNWSQRFRIIKGVASGLVYLHEEWEQVVIHRDVKANTC</sequence>
<dbReference type="EMBL" id="JADFTS010000006">
    <property type="protein sequence ID" value="KAF9601003.1"/>
    <property type="molecule type" value="Genomic_DNA"/>
</dbReference>
<dbReference type="OrthoDB" id="778598at2759"/>
<dbReference type="InterPro" id="IPR050528">
    <property type="entry name" value="L-type_Lectin-RKs"/>
</dbReference>
<dbReference type="GO" id="GO:0005524">
    <property type="term" value="F:ATP binding"/>
    <property type="evidence" value="ECO:0007669"/>
    <property type="project" value="UniProtKB-KW"/>
</dbReference>
<gene>
    <name evidence="4" type="ORF">IFM89_014988</name>
</gene>
<keyword evidence="2" id="KW-0067">ATP-binding</keyword>
<feature type="non-terminal residue" evidence="4">
    <location>
        <position position="74"/>
    </location>
</feature>